<name>A0A9D3V6E3_9ROSI</name>
<proteinExistence type="predicted"/>
<evidence type="ECO:0000313" key="2">
    <source>
        <dbReference type="EMBL" id="KAH1073030.1"/>
    </source>
</evidence>
<reference evidence="2 3" key="1">
    <citation type="journal article" date="2021" name="Plant Biotechnol. J.">
        <title>Multi-omics assisted identification of the key and species-specific regulatory components of drought-tolerant mechanisms in Gossypium stocksii.</title>
        <authorList>
            <person name="Yu D."/>
            <person name="Ke L."/>
            <person name="Zhang D."/>
            <person name="Wu Y."/>
            <person name="Sun Y."/>
            <person name="Mei J."/>
            <person name="Sun J."/>
            <person name="Sun Y."/>
        </authorList>
    </citation>
    <scope>NUCLEOTIDE SEQUENCE [LARGE SCALE GENOMIC DNA]</scope>
    <source>
        <strain evidence="3">cv. E1</strain>
        <tissue evidence="2">Leaf</tissue>
    </source>
</reference>
<feature type="region of interest" description="Disordered" evidence="1">
    <location>
        <begin position="46"/>
        <end position="67"/>
    </location>
</feature>
<dbReference type="AlphaFoldDB" id="A0A9D3V6E3"/>
<feature type="compositionally biased region" description="Acidic residues" evidence="1">
    <location>
        <begin position="50"/>
        <end position="67"/>
    </location>
</feature>
<protein>
    <submittedName>
        <fullName evidence="2">Uncharacterized protein</fullName>
    </submittedName>
</protein>
<sequence>MPKTQPLASDNDKEEESGDIEECLRKIDSLFKDGIFADQGDTAVEKEVSTTEEEVVAEDEKEQEEEDSIVNIVTAPGSMGANIDNLE</sequence>
<accession>A0A9D3V6E3</accession>
<dbReference type="Proteomes" id="UP000828251">
    <property type="component" value="Unassembled WGS sequence"/>
</dbReference>
<gene>
    <name evidence="2" type="ORF">J1N35_025358</name>
</gene>
<organism evidence="2 3">
    <name type="scientific">Gossypium stocksii</name>
    <dbReference type="NCBI Taxonomy" id="47602"/>
    <lineage>
        <taxon>Eukaryota</taxon>
        <taxon>Viridiplantae</taxon>
        <taxon>Streptophyta</taxon>
        <taxon>Embryophyta</taxon>
        <taxon>Tracheophyta</taxon>
        <taxon>Spermatophyta</taxon>
        <taxon>Magnoliopsida</taxon>
        <taxon>eudicotyledons</taxon>
        <taxon>Gunneridae</taxon>
        <taxon>Pentapetalae</taxon>
        <taxon>rosids</taxon>
        <taxon>malvids</taxon>
        <taxon>Malvales</taxon>
        <taxon>Malvaceae</taxon>
        <taxon>Malvoideae</taxon>
        <taxon>Gossypium</taxon>
    </lineage>
</organism>
<comment type="caution">
    <text evidence="2">The sequence shown here is derived from an EMBL/GenBank/DDBJ whole genome shotgun (WGS) entry which is preliminary data.</text>
</comment>
<evidence type="ECO:0000313" key="3">
    <source>
        <dbReference type="Proteomes" id="UP000828251"/>
    </source>
</evidence>
<dbReference type="EMBL" id="JAIQCV010000008">
    <property type="protein sequence ID" value="KAH1073030.1"/>
    <property type="molecule type" value="Genomic_DNA"/>
</dbReference>
<evidence type="ECO:0000256" key="1">
    <source>
        <dbReference type="SAM" id="MobiDB-lite"/>
    </source>
</evidence>
<keyword evidence="3" id="KW-1185">Reference proteome</keyword>